<organism evidence="2 3">
    <name type="scientific">Hibiscus sabdariffa</name>
    <name type="common">roselle</name>
    <dbReference type="NCBI Taxonomy" id="183260"/>
    <lineage>
        <taxon>Eukaryota</taxon>
        <taxon>Viridiplantae</taxon>
        <taxon>Streptophyta</taxon>
        <taxon>Embryophyta</taxon>
        <taxon>Tracheophyta</taxon>
        <taxon>Spermatophyta</taxon>
        <taxon>Magnoliopsida</taxon>
        <taxon>eudicotyledons</taxon>
        <taxon>Gunneridae</taxon>
        <taxon>Pentapetalae</taxon>
        <taxon>rosids</taxon>
        <taxon>malvids</taxon>
        <taxon>Malvales</taxon>
        <taxon>Malvaceae</taxon>
        <taxon>Malvoideae</taxon>
        <taxon>Hibiscus</taxon>
    </lineage>
</organism>
<feature type="non-terminal residue" evidence="2">
    <location>
        <position position="25"/>
    </location>
</feature>
<proteinExistence type="predicted"/>
<accession>A0ABR1Z9W2</accession>
<evidence type="ECO:0000313" key="3">
    <source>
        <dbReference type="Proteomes" id="UP001396334"/>
    </source>
</evidence>
<protein>
    <submittedName>
        <fullName evidence="2">Uncharacterized protein</fullName>
    </submittedName>
</protein>
<name>A0ABR1Z9W2_9ROSI</name>
<evidence type="ECO:0000313" key="2">
    <source>
        <dbReference type="EMBL" id="KAK8476819.1"/>
    </source>
</evidence>
<dbReference type="EMBL" id="JBBPBN010002063">
    <property type="protein sequence ID" value="KAK8476819.1"/>
    <property type="molecule type" value="Genomic_DNA"/>
</dbReference>
<sequence length="25" mass="2931">MRTLQVMQEESQARVNMPNNQPSLE</sequence>
<evidence type="ECO:0000256" key="1">
    <source>
        <dbReference type="SAM" id="MobiDB-lite"/>
    </source>
</evidence>
<feature type="region of interest" description="Disordered" evidence="1">
    <location>
        <begin position="1"/>
        <end position="25"/>
    </location>
</feature>
<comment type="caution">
    <text evidence="2">The sequence shown here is derived from an EMBL/GenBank/DDBJ whole genome shotgun (WGS) entry which is preliminary data.</text>
</comment>
<dbReference type="Proteomes" id="UP001396334">
    <property type="component" value="Unassembled WGS sequence"/>
</dbReference>
<keyword evidence="3" id="KW-1185">Reference proteome</keyword>
<gene>
    <name evidence="2" type="ORF">V6N11_038029</name>
</gene>
<reference evidence="2 3" key="1">
    <citation type="journal article" date="2024" name="G3 (Bethesda)">
        <title>Genome assembly of Hibiscus sabdariffa L. provides insights into metabolisms of medicinal natural products.</title>
        <authorList>
            <person name="Kim T."/>
        </authorList>
    </citation>
    <scope>NUCLEOTIDE SEQUENCE [LARGE SCALE GENOMIC DNA]</scope>
    <source>
        <strain evidence="2">TK-2024</strain>
        <tissue evidence="2">Old leaves</tissue>
    </source>
</reference>